<organism evidence="2 3">
    <name type="scientific">Coprinellus micaceus</name>
    <name type="common">Glistening ink-cap mushroom</name>
    <name type="synonym">Coprinus micaceus</name>
    <dbReference type="NCBI Taxonomy" id="71717"/>
    <lineage>
        <taxon>Eukaryota</taxon>
        <taxon>Fungi</taxon>
        <taxon>Dikarya</taxon>
        <taxon>Basidiomycota</taxon>
        <taxon>Agaricomycotina</taxon>
        <taxon>Agaricomycetes</taxon>
        <taxon>Agaricomycetidae</taxon>
        <taxon>Agaricales</taxon>
        <taxon>Agaricineae</taxon>
        <taxon>Psathyrellaceae</taxon>
        <taxon>Coprinellus</taxon>
    </lineage>
</organism>
<keyword evidence="3" id="KW-1185">Reference proteome</keyword>
<feature type="compositionally biased region" description="Low complexity" evidence="1">
    <location>
        <begin position="45"/>
        <end position="57"/>
    </location>
</feature>
<feature type="region of interest" description="Disordered" evidence="1">
    <location>
        <begin position="35"/>
        <end position="67"/>
    </location>
</feature>
<dbReference type="STRING" id="71717.A0A4Y7SBH8"/>
<evidence type="ECO:0000313" key="3">
    <source>
        <dbReference type="Proteomes" id="UP000298030"/>
    </source>
</evidence>
<evidence type="ECO:0000313" key="2">
    <source>
        <dbReference type="EMBL" id="TEB18812.1"/>
    </source>
</evidence>
<name>A0A4Y7SBH8_COPMI</name>
<reference evidence="2 3" key="1">
    <citation type="journal article" date="2019" name="Nat. Ecol. Evol.">
        <title>Megaphylogeny resolves global patterns of mushroom evolution.</title>
        <authorList>
            <person name="Varga T."/>
            <person name="Krizsan K."/>
            <person name="Foldi C."/>
            <person name="Dima B."/>
            <person name="Sanchez-Garcia M."/>
            <person name="Sanchez-Ramirez S."/>
            <person name="Szollosi G.J."/>
            <person name="Szarkandi J.G."/>
            <person name="Papp V."/>
            <person name="Albert L."/>
            <person name="Andreopoulos W."/>
            <person name="Angelini C."/>
            <person name="Antonin V."/>
            <person name="Barry K.W."/>
            <person name="Bougher N.L."/>
            <person name="Buchanan P."/>
            <person name="Buyck B."/>
            <person name="Bense V."/>
            <person name="Catcheside P."/>
            <person name="Chovatia M."/>
            <person name="Cooper J."/>
            <person name="Damon W."/>
            <person name="Desjardin D."/>
            <person name="Finy P."/>
            <person name="Geml J."/>
            <person name="Haridas S."/>
            <person name="Hughes K."/>
            <person name="Justo A."/>
            <person name="Karasinski D."/>
            <person name="Kautmanova I."/>
            <person name="Kiss B."/>
            <person name="Kocsube S."/>
            <person name="Kotiranta H."/>
            <person name="LaButti K.M."/>
            <person name="Lechner B.E."/>
            <person name="Liimatainen K."/>
            <person name="Lipzen A."/>
            <person name="Lukacs Z."/>
            <person name="Mihaltcheva S."/>
            <person name="Morgado L.N."/>
            <person name="Niskanen T."/>
            <person name="Noordeloos M.E."/>
            <person name="Ohm R.A."/>
            <person name="Ortiz-Santana B."/>
            <person name="Ovrebo C."/>
            <person name="Racz N."/>
            <person name="Riley R."/>
            <person name="Savchenko A."/>
            <person name="Shiryaev A."/>
            <person name="Soop K."/>
            <person name="Spirin V."/>
            <person name="Szebenyi C."/>
            <person name="Tomsovsky M."/>
            <person name="Tulloss R.E."/>
            <person name="Uehling J."/>
            <person name="Grigoriev I.V."/>
            <person name="Vagvolgyi C."/>
            <person name="Papp T."/>
            <person name="Martin F.M."/>
            <person name="Miettinen O."/>
            <person name="Hibbett D.S."/>
            <person name="Nagy L.G."/>
        </authorList>
    </citation>
    <scope>NUCLEOTIDE SEQUENCE [LARGE SCALE GENOMIC DNA]</scope>
    <source>
        <strain evidence="2 3">FP101781</strain>
    </source>
</reference>
<dbReference type="Proteomes" id="UP000298030">
    <property type="component" value="Unassembled WGS sequence"/>
</dbReference>
<evidence type="ECO:0000256" key="1">
    <source>
        <dbReference type="SAM" id="MobiDB-lite"/>
    </source>
</evidence>
<dbReference type="EMBL" id="QPFP01000226">
    <property type="protein sequence ID" value="TEB18812.1"/>
    <property type="molecule type" value="Genomic_DNA"/>
</dbReference>
<comment type="caution">
    <text evidence="2">The sequence shown here is derived from an EMBL/GenBank/DDBJ whole genome shotgun (WGS) entry which is preliminary data.</text>
</comment>
<accession>A0A4Y7SBH8</accession>
<proteinExistence type="predicted"/>
<dbReference type="AlphaFoldDB" id="A0A4Y7SBH8"/>
<sequence>MSLDDASRDLIIESITASLKKTVLDTLDERLAALKVPGEPPATPAPTAAPKSGSATPVPRPPLNSTRLPFFRQPLRQAGTSDLPSLDHPFPHVEEATIAAIISHTFNPYHLFKLDPCHHEKSSKKTLQLIGSSLEIASDETALKDFKDLTSLMVPLMVYFESSSIMHLHRRPESFPSYSSGTRLTSTR</sequence>
<protein>
    <submittedName>
        <fullName evidence="2">Uncharacterized protein</fullName>
    </submittedName>
</protein>
<gene>
    <name evidence="2" type="ORF">FA13DRAFT_1719485</name>
</gene>